<dbReference type="EMBL" id="PFGU01000091">
    <property type="protein sequence ID" value="PIW73080.1"/>
    <property type="molecule type" value="Genomic_DNA"/>
</dbReference>
<dbReference type="InterPro" id="IPR002052">
    <property type="entry name" value="DNA_methylase_N6_adenine_CS"/>
</dbReference>
<dbReference type="InterPro" id="IPR025931">
    <property type="entry name" value="TaqI_C"/>
</dbReference>
<keyword evidence="4" id="KW-0680">Restriction system</keyword>
<dbReference type="AlphaFoldDB" id="A0A2M7IBR4"/>
<dbReference type="PRINTS" id="PR00507">
    <property type="entry name" value="N12N6MTFRASE"/>
</dbReference>
<dbReference type="InterPro" id="IPR050953">
    <property type="entry name" value="N4_N6_ade-DNA_methylase"/>
</dbReference>
<evidence type="ECO:0000256" key="3">
    <source>
        <dbReference type="ARBA" id="ARBA00022679"/>
    </source>
</evidence>
<proteinExistence type="predicted"/>
<name>A0A2M7IBR4_9BACT</name>
<reference evidence="9" key="1">
    <citation type="submission" date="2017-09" db="EMBL/GenBank/DDBJ databases">
        <title>Depth-based differentiation of microbial function through sediment-hosted aquifers and enrichment of novel symbionts in the deep terrestrial subsurface.</title>
        <authorList>
            <person name="Probst A.J."/>
            <person name="Ladd B."/>
            <person name="Jarett J.K."/>
            <person name="Geller-Mcgrath D.E."/>
            <person name="Sieber C.M.K."/>
            <person name="Emerson J.B."/>
            <person name="Anantharaman K."/>
            <person name="Thomas B.C."/>
            <person name="Malmstrom R."/>
            <person name="Stieglmeier M."/>
            <person name="Klingl A."/>
            <person name="Woyke T."/>
            <person name="Ryan C.M."/>
            <person name="Banfield J.F."/>
        </authorList>
    </citation>
    <scope>NUCLEOTIDE SEQUENCE [LARGE SCALE GENOMIC DNA]</scope>
</reference>
<dbReference type="InterPro" id="IPR029063">
    <property type="entry name" value="SAM-dependent_MTases_sf"/>
</dbReference>
<keyword evidence="8" id="KW-0540">Nuclease</keyword>
<feature type="domain" description="DNA methylase adenine-specific" evidence="6">
    <location>
        <begin position="186"/>
        <end position="440"/>
    </location>
</feature>
<protein>
    <recommendedName>
        <fullName evidence="1">site-specific DNA-methyltransferase (adenine-specific)</fullName>
        <ecNumber evidence="1">2.1.1.72</ecNumber>
    </recommendedName>
</protein>
<dbReference type="Pfam" id="PF02384">
    <property type="entry name" value="N6_Mtase"/>
    <property type="match status" value="1"/>
</dbReference>
<dbReference type="GO" id="GO:0004519">
    <property type="term" value="F:endonuclease activity"/>
    <property type="evidence" value="ECO:0007669"/>
    <property type="project" value="UniProtKB-KW"/>
</dbReference>
<dbReference type="Proteomes" id="UP000230822">
    <property type="component" value="Unassembled WGS sequence"/>
</dbReference>
<dbReference type="PANTHER" id="PTHR33841">
    <property type="entry name" value="DNA METHYLTRANSFERASE YEEA-RELATED"/>
    <property type="match status" value="1"/>
</dbReference>
<dbReference type="Pfam" id="PF12950">
    <property type="entry name" value="TaqI_C"/>
    <property type="match status" value="1"/>
</dbReference>
<dbReference type="PROSITE" id="PS00092">
    <property type="entry name" value="N6_MTASE"/>
    <property type="match status" value="1"/>
</dbReference>
<sequence>MANNFQNNLIFNNNEAVINLESTATFLGISTATVRNWVKCGHLKTLGEETKYFFHKRDIENVKSKILNGDLEKLNKRANKAKADKTFVPDEYAQDKNGFLQLSSIVEFVKSNNVDLFSAILLITLNLLKKENILSKVNIDDLIQKKDLHITNKQINEEIKSWLSETDEKKLNNKLSFLLNCDIPEQRDVLGFLYQSLLMEGQKSQSGSYYTPSNLVDEIIKEHVKKDSKVLDPCCGTGQFLLAFSDVIENPSNIYGVDIDEIAVRIARLNILIKFKNKDFAPNIVCKNTLFEVGNYDLFSLNDENIRDFDVIATNPPWGVHFSKEDTEKLRKIYPTITSFESFSYFLKKSIDLLRKDGVISFILPESILNVKTHKDIREIILKNSQIKKIIYLDRVFKNVFTPVVRLDIQKSEKNQGSIQIQKAIEKYDIEQTRWLKNQDYVFDIHSSGFDEKIIDRIYFVSHTTLENKADWALGIVTGNNKSFITNELKDGFEPIFKGKNVERFILSEPSSYIKFTPEKFQQVAPTEKYRAKEKLIYRFISKYLVFAYDDEQKLTLNSANIVIPKIDNYPIKVIAALFNSSLYQFIFQKKFSSIKVLRNHIEQMPLPLWDKKTFSEITKLVDQSIKNKDYYKELDNYIMNKYSLSSKEINYIKKFNK</sequence>
<dbReference type="SUPFAM" id="SSF53335">
    <property type="entry name" value="S-adenosyl-L-methionine-dependent methyltransferases"/>
    <property type="match status" value="1"/>
</dbReference>
<dbReference type="GO" id="GO:0032259">
    <property type="term" value="P:methylation"/>
    <property type="evidence" value="ECO:0007669"/>
    <property type="project" value="UniProtKB-KW"/>
</dbReference>
<evidence type="ECO:0000256" key="5">
    <source>
        <dbReference type="ARBA" id="ARBA00047942"/>
    </source>
</evidence>
<evidence type="ECO:0000259" key="7">
    <source>
        <dbReference type="Pfam" id="PF12950"/>
    </source>
</evidence>
<dbReference type="GO" id="GO:0009007">
    <property type="term" value="F:site-specific DNA-methyltransferase (adenine-specific) activity"/>
    <property type="evidence" value="ECO:0007669"/>
    <property type="project" value="UniProtKB-EC"/>
</dbReference>
<dbReference type="GO" id="GO:0003677">
    <property type="term" value="F:DNA binding"/>
    <property type="evidence" value="ECO:0007669"/>
    <property type="project" value="InterPro"/>
</dbReference>
<dbReference type="CDD" id="cd02440">
    <property type="entry name" value="AdoMet_MTases"/>
    <property type="match status" value="1"/>
</dbReference>
<dbReference type="InterPro" id="IPR003356">
    <property type="entry name" value="DNA_methylase_A-5"/>
</dbReference>
<keyword evidence="2" id="KW-0489">Methyltransferase</keyword>
<keyword evidence="8" id="KW-0378">Hydrolase</keyword>
<keyword evidence="8" id="KW-0255">Endonuclease</keyword>
<accession>A0A2M7IBR4</accession>
<dbReference type="GO" id="GO:0009307">
    <property type="term" value="P:DNA restriction-modification system"/>
    <property type="evidence" value="ECO:0007669"/>
    <property type="project" value="UniProtKB-KW"/>
</dbReference>
<gene>
    <name evidence="8" type="ORF">CO005_03380</name>
</gene>
<dbReference type="GO" id="GO:0008170">
    <property type="term" value="F:N-methyltransferase activity"/>
    <property type="evidence" value="ECO:0007669"/>
    <property type="project" value="InterPro"/>
</dbReference>
<evidence type="ECO:0000259" key="6">
    <source>
        <dbReference type="Pfam" id="PF02384"/>
    </source>
</evidence>
<keyword evidence="3" id="KW-0808">Transferase</keyword>
<dbReference type="EC" id="2.1.1.72" evidence="1"/>
<feature type="domain" description="TaqI-like C-terminal specificity" evidence="7">
    <location>
        <begin position="495"/>
        <end position="607"/>
    </location>
</feature>
<comment type="caution">
    <text evidence="8">The sequence shown here is derived from an EMBL/GenBank/DDBJ whole genome shotgun (WGS) entry which is preliminary data.</text>
</comment>
<organism evidence="8 9">
    <name type="scientific">Candidatus Roizmanbacteria bacterium CG_4_8_14_3_um_filter_34_9</name>
    <dbReference type="NCBI Taxonomy" id="1974832"/>
    <lineage>
        <taxon>Bacteria</taxon>
        <taxon>Candidatus Roizmaniibacteriota</taxon>
    </lineage>
</organism>
<evidence type="ECO:0000256" key="4">
    <source>
        <dbReference type="ARBA" id="ARBA00022747"/>
    </source>
</evidence>
<evidence type="ECO:0000313" key="8">
    <source>
        <dbReference type="EMBL" id="PIW73080.1"/>
    </source>
</evidence>
<comment type="catalytic activity">
    <reaction evidence="5">
        <text>a 2'-deoxyadenosine in DNA + S-adenosyl-L-methionine = an N(6)-methyl-2'-deoxyadenosine in DNA + S-adenosyl-L-homocysteine + H(+)</text>
        <dbReference type="Rhea" id="RHEA:15197"/>
        <dbReference type="Rhea" id="RHEA-COMP:12418"/>
        <dbReference type="Rhea" id="RHEA-COMP:12419"/>
        <dbReference type="ChEBI" id="CHEBI:15378"/>
        <dbReference type="ChEBI" id="CHEBI:57856"/>
        <dbReference type="ChEBI" id="CHEBI:59789"/>
        <dbReference type="ChEBI" id="CHEBI:90615"/>
        <dbReference type="ChEBI" id="CHEBI:90616"/>
        <dbReference type="EC" id="2.1.1.72"/>
    </reaction>
</comment>
<dbReference type="Gene3D" id="3.40.50.150">
    <property type="entry name" value="Vaccinia Virus protein VP39"/>
    <property type="match status" value="1"/>
</dbReference>
<evidence type="ECO:0000313" key="9">
    <source>
        <dbReference type="Proteomes" id="UP000230822"/>
    </source>
</evidence>
<dbReference type="PANTHER" id="PTHR33841:SF1">
    <property type="entry name" value="DNA METHYLTRANSFERASE A"/>
    <property type="match status" value="1"/>
</dbReference>
<evidence type="ECO:0000256" key="2">
    <source>
        <dbReference type="ARBA" id="ARBA00022603"/>
    </source>
</evidence>
<evidence type="ECO:0000256" key="1">
    <source>
        <dbReference type="ARBA" id="ARBA00011900"/>
    </source>
</evidence>